<sequence length="71" mass="7304">MARVALTLFGPVGEGQGLAVQEGPPAGLPTRVPTAALSWAPQASLSNTRPAFVWLMRAVSQSAGRSGQDDT</sequence>
<gene>
    <name evidence="1" type="ORF">SAMN05216252_11192</name>
</gene>
<dbReference type="AlphaFoldDB" id="A0A239IRU0"/>
<organism evidence="1 2">
    <name type="scientific">Actinacidiphila glaucinigra</name>
    <dbReference type="NCBI Taxonomy" id="235986"/>
    <lineage>
        <taxon>Bacteria</taxon>
        <taxon>Bacillati</taxon>
        <taxon>Actinomycetota</taxon>
        <taxon>Actinomycetes</taxon>
        <taxon>Kitasatosporales</taxon>
        <taxon>Streptomycetaceae</taxon>
        <taxon>Actinacidiphila</taxon>
    </lineage>
</organism>
<name>A0A239IRU0_9ACTN</name>
<protein>
    <submittedName>
        <fullName evidence="1">Uncharacterized protein</fullName>
    </submittedName>
</protein>
<reference evidence="1 2" key="1">
    <citation type="submission" date="2017-06" db="EMBL/GenBank/DDBJ databases">
        <authorList>
            <person name="Kim H.J."/>
            <person name="Triplett B.A."/>
        </authorList>
    </citation>
    <scope>NUCLEOTIDE SEQUENCE [LARGE SCALE GENOMIC DNA]</scope>
    <source>
        <strain evidence="1 2">CGMCC 4.1858</strain>
    </source>
</reference>
<dbReference type="Proteomes" id="UP000198280">
    <property type="component" value="Unassembled WGS sequence"/>
</dbReference>
<accession>A0A239IRU0</accession>
<evidence type="ECO:0000313" key="1">
    <source>
        <dbReference type="EMBL" id="SNS96277.1"/>
    </source>
</evidence>
<keyword evidence="2" id="KW-1185">Reference proteome</keyword>
<proteinExistence type="predicted"/>
<evidence type="ECO:0000313" key="2">
    <source>
        <dbReference type="Proteomes" id="UP000198280"/>
    </source>
</evidence>
<dbReference type="EMBL" id="FZOF01000011">
    <property type="protein sequence ID" value="SNS96277.1"/>
    <property type="molecule type" value="Genomic_DNA"/>
</dbReference>